<feature type="signal peptide" evidence="2">
    <location>
        <begin position="1"/>
        <end position="23"/>
    </location>
</feature>
<dbReference type="PROSITE" id="PS51257">
    <property type="entry name" value="PROKAR_LIPOPROTEIN"/>
    <property type="match status" value="1"/>
</dbReference>
<feature type="compositionally biased region" description="Basic and acidic residues" evidence="1">
    <location>
        <begin position="33"/>
        <end position="48"/>
    </location>
</feature>
<sequence>MRRAVLLLGTALLLSGCGGMVRATSVVPNGLDKLKADTEPFRQGRDKPSSPSTATD</sequence>
<accession>A0ABT1C4G0</accession>
<gene>
    <name evidence="3" type="ORF">NGM99_04775</name>
</gene>
<protein>
    <submittedName>
        <fullName evidence="3">Uncharacterized protein</fullName>
    </submittedName>
</protein>
<reference evidence="3 4" key="1">
    <citation type="submission" date="2022-06" db="EMBL/GenBank/DDBJ databases">
        <title>Mesorhizobium sp. strain RP14 Genome sequencing and assembly.</title>
        <authorList>
            <person name="Kim I."/>
        </authorList>
    </citation>
    <scope>NUCLEOTIDE SEQUENCE [LARGE SCALE GENOMIC DNA]</scope>
    <source>
        <strain evidence="4">RP14(2022)</strain>
    </source>
</reference>
<feature type="region of interest" description="Disordered" evidence="1">
    <location>
        <begin position="33"/>
        <end position="56"/>
    </location>
</feature>
<proteinExistence type="predicted"/>
<evidence type="ECO:0000256" key="1">
    <source>
        <dbReference type="SAM" id="MobiDB-lite"/>
    </source>
</evidence>
<name>A0ABT1C4G0_9HYPH</name>
<evidence type="ECO:0000256" key="2">
    <source>
        <dbReference type="SAM" id="SignalP"/>
    </source>
</evidence>
<feature type="chain" id="PRO_5047096714" evidence="2">
    <location>
        <begin position="24"/>
        <end position="56"/>
    </location>
</feature>
<comment type="caution">
    <text evidence="3">The sequence shown here is derived from an EMBL/GenBank/DDBJ whole genome shotgun (WGS) entry which is preliminary data.</text>
</comment>
<dbReference type="Proteomes" id="UP001205906">
    <property type="component" value="Unassembled WGS sequence"/>
</dbReference>
<keyword evidence="4" id="KW-1185">Reference proteome</keyword>
<evidence type="ECO:0000313" key="4">
    <source>
        <dbReference type="Proteomes" id="UP001205906"/>
    </source>
</evidence>
<keyword evidence="2" id="KW-0732">Signal</keyword>
<evidence type="ECO:0000313" key="3">
    <source>
        <dbReference type="EMBL" id="MCO6049100.1"/>
    </source>
</evidence>
<organism evidence="3 4">
    <name type="scientific">Mesorhizobium liriopis</name>
    <dbReference type="NCBI Taxonomy" id="2953882"/>
    <lineage>
        <taxon>Bacteria</taxon>
        <taxon>Pseudomonadati</taxon>
        <taxon>Pseudomonadota</taxon>
        <taxon>Alphaproteobacteria</taxon>
        <taxon>Hyphomicrobiales</taxon>
        <taxon>Phyllobacteriaceae</taxon>
        <taxon>Mesorhizobium</taxon>
    </lineage>
</organism>
<dbReference type="RefSeq" id="WP_252816505.1">
    <property type="nucleotide sequence ID" value="NZ_JAMXQS010000002.1"/>
</dbReference>
<dbReference type="EMBL" id="JAMXQS010000002">
    <property type="protein sequence ID" value="MCO6049100.1"/>
    <property type="molecule type" value="Genomic_DNA"/>
</dbReference>